<dbReference type="AlphaFoldDB" id="K6ZDA5"/>
<dbReference type="GO" id="GO:0009279">
    <property type="term" value="C:cell outer membrane"/>
    <property type="evidence" value="ECO:0007669"/>
    <property type="project" value="UniProtKB-SubCell"/>
</dbReference>
<keyword evidence="4" id="KW-0472">Membrane</keyword>
<protein>
    <recommendedName>
        <fullName evidence="9">Outer membrane protein</fullName>
    </recommendedName>
</protein>
<evidence type="ECO:0000256" key="2">
    <source>
        <dbReference type="ARBA" id="ARBA00005722"/>
    </source>
</evidence>
<name>K6ZDA5_9ALTE</name>
<organism evidence="7 8">
    <name type="scientific">Paraglaciecola arctica BSs20135</name>
    <dbReference type="NCBI Taxonomy" id="493475"/>
    <lineage>
        <taxon>Bacteria</taxon>
        <taxon>Pseudomonadati</taxon>
        <taxon>Pseudomonadota</taxon>
        <taxon>Gammaproteobacteria</taxon>
        <taxon>Alteromonadales</taxon>
        <taxon>Alteromonadaceae</taxon>
        <taxon>Paraglaciecola</taxon>
    </lineage>
</organism>
<comment type="similarity">
    <text evidence="2">Belongs to the MipA/OmpV family.</text>
</comment>
<comment type="subcellular location">
    <subcellularLocation>
        <location evidence="1">Cell outer membrane</location>
    </subcellularLocation>
</comment>
<dbReference type="STRING" id="493475.GARC_4448"/>
<dbReference type="OrthoDB" id="5903970at2"/>
<gene>
    <name evidence="7" type="ORF">GARC_4448</name>
</gene>
<comment type="caution">
    <text evidence="7">The sequence shown here is derived from an EMBL/GenBank/DDBJ whole genome shotgun (WGS) entry which is preliminary data.</text>
</comment>
<dbReference type="Pfam" id="PF06629">
    <property type="entry name" value="MipA"/>
    <property type="match status" value="1"/>
</dbReference>
<keyword evidence="8" id="KW-1185">Reference proteome</keyword>
<evidence type="ECO:0000313" key="7">
    <source>
        <dbReference type="EMBL" id="GAC21390.1"/>
    </source>
</evidence>
<keyword evidence="3 6" id="KW-0732">Signal</keyword>
<keyword evidence="5" id="KW-0998">Cell outer membrane</keyword>
<dbReference type="PANTHER" id="PTHR38776">
    <property type="entry name" value="MLTA-INTERACTING PROTEIN-RELATED"/>
    <property type="match status" value="1"/>
</dbReference>
<feature type="signal peptide" evidence="6">
    <location>
        <begin position="1"/>
        <end position="27"/>
    </location>
</feature>
<dbReference type="EMBL" id="BAEO01000062">
    <property type="protein sequence ID" value="GAC21390.1"/>
    <property type="molecule type" value="Genomic_DNA"/>
</dbReference>
<dbReference type="InterPro" id="IPR010583">
    <property type="entry name" value="MipA"/>
</dbReference>
<evidence type="ECO:0000313" key="8">
    <source>
        <dbReference type="Proteomes" id="UP000006327"/>
    </source>
</evidence>
<reference evidence="7 8" key="1">
    <citation type="journal article" date="2017" name="Antonie Van Leeuwenhoek">
        <title>Rhizobium rhizosphaerae sp. nov., a novel species isolated from rice rhizosphere.</title>
        <authorList>
            <person name="Zhao J.J."/>
            <person name="Zhang J."/>
            <person name="Zhang R.J."/>
            <person name="Zhang C.W."/>
            <person name="Yin H.Q."/>
            <person name="Zhang X.X."/>
        </authorList>
    </citation>
    <scope>NUCLEOTIDE SEQUENCE [LARGE SCALE GENOMIC DNA]</scope>
    <source>
        <strain evidence="7 8">BSs20135</strain>
    </source>
</reference>
<evidence type="ECO:0000256" key="1">
    <source>
        <dbReference type="ARBA" id="ARBA00004442"/>
    </source>
</evidence>
<dbReference type="RefSeq" id="WP_007624290.1">
    <property type="nucleotide sequence ID" value="NZ_BAEO01000062.1"/>
</dbReference>
<evidence type="ECO:0000256" key="5">
    <source>
        <dbReference type="ARBA" id="ARBA00023237"/>
    </source>
</evidence>
<evidence type="ECO:0000256" key="3">
    <source>
        <dbReference type="ARBA" id="ARBA00022729"/>
    </source>
</evidence>
<proteinExistence type="inferred from homology"/>
<dbReference type="Proteomes" id="UP000006327">
    <property type="component" value="Unassembled WGS sequence"/>
</dbReference>
<accession>K6ZDA5</accession>
<evidence type="ECO:0000256" key="6">
    <source>
        <dbReference type="SAM" id="SignalP"/>
    </source>
</evidence>
<dbReference type="eggNOG" id="COG3713">
    <property type="taxonomic scope" value="Bacteria"/>
</dbReference>
<sequence length="279" mass="31142">MYKLLGYWFAPVTLTVFFGLNSLMATAQTANEDKNGNGGFIEASFAFAALDSRFVDAPQHFGTLIDIRINYQWNGFFIEDKGLSALGLPGLGYNFYSDPTWTFDVYLSEVHKGIATDYSDTINNEQSGLIGINPRDSDNRLGLRATHYLDETSALRVLFAPISSLGNHDTHLALWYGKTWQYFNANFHTTFSAQFDSSKTLNYYYGVSESEVSDKFTAYKAGSGMTLGAEFGISYPLAKDWVLESSLKLTRLPSSIYNSPIVAPKIETFAHISIVYVLF</sequence>
<dbReference type="PANTHER" id="PTHR38776:SF1">
    <property type="entry name" value="MLTA-INTERACTING PROTEIN-RELATED"/>
    <property type="match status" value="1"/>
</dbReference>
<evidence type="ECO:0008006" key="9">
    <source>
        <dbReference type="Google" id="ProtNLM"/>
    </source>
</evidence>
<feature type="chain" id="PRO_5003898239" description="Outer membrane protein" evidence="6">
    <location>
        <begin position="28"/>
        <end position="279"/>
    </location>
</feature>
<evidence type="ECO:0000256" key="4">
    <source>
        <dbReference type="ARBA" id="ARBA00023136"/>
    </source>
</evidence>